<feature type="domain" description="ShKT" evidence="6">
    <location>
        <begin position="210"/>
        <end position="245"/>
    </location>
</feature>
<dbReference type="InterPro" id="IPR000742">
    <property type="entry name" value="EGF"/>
</dbReference>
<dbReference type="InterPro" id="IPR003582">
    <property type="entry name" value="ShKT_dom"/>
</dbReference>
<dbReference type="SMART" id="SM00181">
    <property type="entry name" value="EGF"/>
    <property type="match status" value="3"/>
</dbReference>
<dbReference type="InterPro" id="IPR000922">
    <property type="entry name" value="Lectin_gal-bd_dom"/>
</dbReference>
<evidence type="ECO:0000259" key="6">
    <source>
        <dbReference type="PROSITE" id="PS51670"/>
    </source>
</evidence>
<dbReference type="GO" id="GO:0030246">
    <property type="term" value="F:carbohydrate binding"/>
    <property type="evidence" value="ECO:0007669"/>
    <property type="project" value="InterPro"/>
</dbReference>
<dbReference type="Gene3D" id="2.10.25.10">
    <property type="entry name" value="Laminin"/>
    <property type="match status" value="1"/>
</dbReference>
<dbReference type="InterPro" id="IPR043159">
    <property type="entry name" value="Lectin_gal-bd_sf"/>
</dbReference>
<dbReference type="CDD" id="cd22823">
    <property type="entry name" value="Gal_Rha_Lectin"/>
    <property type="match status" value="1"/>
</dbReference>
<evidence type="ECO:0000313" key="8">
    <source>
        <dbReference type="Proteomes" id="UP001209878"/>
    </source>
</evidence>
<dbReference type="Pfam" id="PF01549">
    <property type="entry name" value="ShK"/>
    <property type="match status" value="2"/>
</dbReference>
<dbReference type="PROSITE" id="PS00022">
    <property type="entry name" value="EGF_1"/>
    <property type="match status" value="2"/>
</dbReference>
<evidence type="ECO:0000259" key="3">
    <source>
        <dbReference type="PROSITE" id="PS50026"/>
    </source>
</evidence>
<dbReference type="PROSITE" id="PS01186">
    <property type="entry name" value="EGF_2"/>
    <property type="match status" value="1"/>
</dbReference>
<evidence type="ECO:0000259" key="4">
    <source>
        <dbReference type="PROSITE" id="PS50228"/>
    </source>
</evidence>
<dbReference type="SMART" id="SM00254">
    <property type="entry name" value="ShKT"/>
    <property type="match status" value="3"/>
</dbReference>
<reference evidence="7" key="1">
    <citation type="journal article" date="2023" name="Mol. Biol. Evol.">
        <title>Third-Generation Sequencing Reveals the Adaptive Role of the Epigenome in Three Deep-Sea Polychaetes.</title>
        <authorList>
            <person name="Perez M."/>
            <person name="Aroh O."/>
            <person name="Sun Y."/>
            <person name="Lan Y."/>
            <person name="Juniper S.K."/>
            <person name="Young C.R."/>
            <person name="Angers B."/>
            <person name="Qian P.Y."/>
        </authorList>
    </citation>
    <scope>NUCLEOTIDE SEQUENCE</scope>
    <source>
        <strain evidence="7">R07B-5</strain>
    </source>
</reference>
<evidence type="ECO:0000313" key="7">
    <source>
        <dbReference type="EMBL" id="KAK2175402.1"/>
    </source>
</evidence>
<evidence type="ECO:0000256" key="2">
    <source>
        <dbReference type="PROSITE-ProRule" id="PRU00076"/>
    </source>
</evidence>
<sequence>MTLTEKATGKCQVSQSTLHYGNTICDGGRLIMTCPADFVLHVLTAEYGRTDLKTCPDAAANTTDCRGPDIADSLRPQCDDKSECHVMVGTHLQTTDTCPGTSKYLHVAYDCAPRVYQTLACQDKTLSLDCPDDGVIRVTEATFGRTTASVCPQEGAQATTNCSEPTALQTASRICNNEHKCDINATTPAFGEPCLGVHKYLNVSFKCGECVNKNAMCDHWASVGECSSGNAAWMEANCRKACWKCETDPTVHNITCEGKNAKLSCTNNMSLRIMGVFYGRKDNSICPHTAIHSNSCGDTTAPFQRAHKLCTGRSKCKVDVFSKTMGGDTCPNTYKYMELDYRCQACVNALGNDTRCEWLAKQGECLANPHYMYRDCFLTCSKCRIPACGNIHKSCEYFAMAGECVKTRDWMAINCIESCRWCPEVTATTTTVSPATTAAPGGNADILKNVSACEGFTMMITCPKGKAISIKSAFYGRHGNETCPHVKAPADADCFDTKALSKLRQLCNAYENCGVYILTSKLGDPCPGIYKYANVTYKCIARSEIQCEIDCGTHGACIGDNTCACHKGYNGEACNKFSCSEVNECSSHGTCSGPNKCRCDGGWLGDTCDVPSCSGVNHCSKHGQCIGVDKCFCYPFFSGATCSKCDTSFPAGGSKTCLPCPQCQHGTCVQKTEADAENSSYVGCFKDKQNDRDLEHLAWDSEPNLSTIKCVLKCYLIGYKFAGLQDGNRCYCGNDYGHHGETDTCNSKCSGTIEGDVCGGRLATSVWRVTAGYWCDKLD</sequence>
<feature type="domain" description="SUEL-type lectin" evidence="4">
    <location>
        <begin position="452"/>
        <end position="540"/>
    </location>
</feature>
<feature type="domain" description="WSC" evidence="5">
    <location>
        <begin position="678"/>
        <end position="770"/>
    </location>
</feature>
<dbReference type="PROSITE" id="PS50026">
    <property type="entry name" value="EGF_3"/>
    <property type="match status" value="2"/>
</dbReference>
<dbReference type="PROSITE" id="PS51212">
    <property type="entry name" value="WSC"/>
    <property type="match status" value="1"/>
</dbReference>
<dbReference type="PROSITE" id="PS50228">
    <property type="entry name" value="SUEL_LECTIN"/>
    <property type="match status" value="4"/>
</dbReference>
<feature type="domain" description="SUEL-type lectin" evidence="4">
    <location>
        <begin position="255"/>
        <end position="344"/>
    </location>
</feature>
<dbReference type="Pfam" id="PF02140">
    <property type="entry name" value="SUEL_Lectin"/>
    <property type="match status" value="4"/>
</dbReference>
<evidence type="ECO:0000256" key="1">
    <source>
        <dbReference type="ARBA" id="ARBA00023157"/>
    </source>
</evidence>
<feature type="disulfide bond" evidence="2">
    <location>
        <begin position="599"/>
        <end position="608"/>
    </location>
</feature>
<comment type="caution">
    <text evidence="7">The sequence shown here is derived from an EMBL/GenBank/DDBJ whole genome shotgun (WGS) entry which is preliminary data.</text>
</comment>
<keyword evidence="8" id="KW-1185">Reference proteome</keyword>
<protein>
    <submittedName>
        <fullName evidence="7">Uncharacterized protein</fullName>
    </submittedName>
</protein>
<accession>A0AAD9NM70</accession>
<comment type="caution">
    <text evidence="2">Lacks conserved residue(s) required for the propagation of feature annotation.</text>
</comment>
<feature type="domain" description="EGF-like" evidence="3">
    <location>
        <begin position="575"/>
        <end position="609"/>
    </location>
</feature>
<dbReference type="Gene3D" id="2.60.120.740">
    <property type="match status" value="4"/>
</dbReference>
<feature type="domain" description="SUEL-type lectin" evidence="4">
    <location>
        <begin position="120"/>
        <end position="208"/>
    </location>
</feature>
<feature type="domain" description="SUEL-type lectin" evidence="4">
    <location>
        <begin position="24"/>
        <end position="112"/>
    </location>
</feature>
<name>A0AAD9NM70_RIDPI</name>
<evidence type="ECO:0000259" key="5">
    <source>
        <dbReference type="PROSITE" id="PS51212"/>
    </source>
</evidence>
<keyword evidence="2" id="KW-0245">EGF-like domain</keyword>
<organism evidence="7 8">
    <name type="scientific">Ridgeia piscesae</name>
    <name type="common">Tubeworm</name>
    <dbReference type="NCBI Taxonomy" id="27915"/>
    <lineage>
        <taxon>Eukaryota</taxon>
        <taxon>Metazoa</taxon>
        <taxon>Spiralia</taxon>
        <taxon>Lophotrochozoa</taxon>
        <taxon>Annelida</taxon>
        <taxon>Polychaeta</taxon>
        <taxon>Sedentaria</taxon>
        <taxon>Canalipalpata</taxon>
        <taxon>Sabellida</taxon>
        <taxon>Siboglinidae</taxon>
        <taxon>Ridgeia</taxon>
    </lineage>
</organism>
<feature type="disulfide bond" evidence="2">
    <location>
        <begin position="633"/>
        <end position="642"/>
    </location>
</feature>
<feature type="domain" description="EGF-like" evidence="3">
    <location>
        <begin position="610"/>
        <end position="643"/>
    </location>
</feature>
<dbReference type="SMART" id="SM00321">
    <property type="entry name" value="WSC"/>
    <property type="match status" value="1"/>
</dbReference>
<gene>
    <name evidence="7" type="ORF">NP493_734g00010</name>
</gene>
<dbReference type="EMBL" id="JAODUO010000732">
    <property type="protein sequence ID" value="KAK2175402.1"/>
    <property type="molecule type" value="Genomic_DNA"/>
</dbReference>
<dbReference type="InterPro" id="IPR002889">
    <property type="entry name" value="WSC_carb-bd"/>
</dbReference>
<keyword evidence="1 2" id="KW-1015">Disulfide bond</keyword>
<dbReference type="InterPro" id="IPR013111">
    <property type="entry name" value="EGF_extracell"/>
</dbReference>
<dbReference type="FunFam" id="2.60.120.740:FF:000001">
    <property type="entry name" value="Adhesion G protein-coupled receptor L2"/>
    <property type="match status" value="1"/>
</dbReference>
<dbReference type="AlphaFoldDB" id="A0AAD9NM70"/>
<dbReference type="PROSITE" id="PS51670">
    <property type="entry name" value="SHKT"/>
    <property type="match status" value="1"/>
</dbReference>
<dbReference type="Proteomes" id="UP001209878">
    <property type="component" value="Unassembled WGS sequence"/>
</dbReference>
<dbReference type="PANTHER" id="PTHR46780">
    <property type="entry name" value="PROTEIN EVA-1"/>
    <property type="match status" value="1"/>
</dbReference>
<dbReference type="Pfam" id="PF07974">
    <property type="entry name" value="EGF_2"/>
    <property type="match status" value="1"/>
</dbReference>
<proteinExistence type="predicted"/>